<sequence length="234" mass="26286">MTTQNGSIDGEGNMSQVHLPLPVTEDEVHQIESFFRSRRSHVYVCRGLVNLYESSIEDMANLAGWDLVTTGVPALVWDNNETLLTKRTRRSQAQICIAERGTGFVLWKDCVSATTNYKAPDKSFHTMKVSSDHKKLAGLSFDDERAASDLLRTIRSLIGALEVEQTISKKKLRNVPKTPKLPKKSDISLPCCFEHITSLETADRDHIITLATLVPEKKNGCSDVKRFRSVTLRR</sequence>
<gene>
    <name evidence="3" type="primary">LOC102805916</name>
</gene>
<reference evidence="3" key="1">
    <citation type="submission" date="2025-08" db="UniProtKB">
        <authorList>
            <consortium name="RefSeq"/>
        </authorList>
    </citation>
    <scope>IDENTIFICATION</scope>
    <source>
        <tissue evidence="3">Testes</tissue>
    </source>
</reference>
<feature type="domain" description="WH1" evidence="1">
    <location>
        <begin position="36"/>
        <end position="161"/>
    </location>
</feature>
<evidence type="ECO:0000259" key="1">
    <source>
        <dbReference type="PROSITE" id="PS50229"/>
    </source>
</evidence>
<dbReference type="PANTHER" id="PTHR20338">
    <property type="entry name" value="NUCLEAR RESPIRATORY FACTOR 1"/>
    <property type="match status" value="1"/>
</dbReference>
<dbReference type="PROSITE" id="PS50229">
    <property type="entry name" value="WH1"/>
    <property type="match status" value="1"/>
</dbReference>
<keyword evidence="2" id="KW-1185">Reference proteome</keyword>
<dbReference type="InterPro" id="IPR000697">
    <property type="entry name" value="WH1/EVH1_dom"/>
</dbReference>
<dbReference type="Proteomes" id="UP000694865">
    <property type="component" value="Unplaced"/>
</dbReference>
<protein>
    <submittedName>
        <fullName evidence="3">Uncharacterized protein LOC102805916</fullName>
    </submittedName>
</protein>
<organism evidence="2 3">
    <name type="scientific">Saccoglossus kowalevskii</name>
    <name type="common">Acorn worm</name>
    <dbReference type="NCBI Taxonomy" id="10224"/>
    <lineage>
        <taxon>Eukaryota</taxon>
        <taxon>Metazoa</taxon>
        <taxon>Hemichordata</taxon>
        <taxon>Enteropneusta</taxon>
        <taxon>Harrimaniidae</taxon>
        <taxon>Saccoglossus</taxon>
    </lineage>
</organism>
<dbReference type="InterPro" id="IPR011993">
    <property type="entry name" value="PH-like_dom_sf"/>
</dbReference>
<dbReference type="RefSeq" id="XP_006823991.1">
    <property type="nucleotide sequence ID" value="XM_006823928.1"/>
</dbReference>
<dbReference type="InterPro" id="IPR039142">
    <property type="entry name" value="NRF1/Ewg"/>
</dbReference>
<accession>A0ABM0MVF0</accession>
<evidence type="ECO:0000313" key="3">
    <source>
        <dbReference type="RefSeq" id="XP_006823991.1"/>
    </source>
</evidence>
<name>A0ABM0MVF0_SACKO</name>
<proteinExistence type="predicted"/>
<dbReference type="Gene3D" id="2.30.29.30">
    <property type="entry name" value="Pleckstrin-homology domain (PH domain)/Phosphotyrosine-binding domain (PTB)"/>
    <property type="match status" value="1"/>
</dbReference>
<dbReference type="GeneID" id="102805916"/>
<evidence type="ECO:0000313" key="2">
    <source>
        <dbReference type="Proteomes" id="UP000694865"/>
    </source>
</evidence>